<sequence length="285" mass="31255">MQWKYRLSALAVSLALLAGCSAQQTALAHIDLEAAKIKALEQAGLTASEVEFTAATAGTRNGVDYYRVEFTADGQPYQFDIDAMTGLIIEESASDIPQGGDDSKSSSSSVEEGHPETDVDHFTAPSQSSQASSTASGEIITEKRAKEIALSHAGLKEADVTFVKSALDYDDGYQMYEVEFYTKDYKEYDYEIDARTGEIISYDYDAEDYTAPSSGKTISEQKAKELALSQVPGATANDILEFEVDHDDGRMEYEGKILYDGMEYEFEIDAYSGAIRSWEAEPIGR</sequence>
<feature type="region of interest" description="Disordered" evidence="1">
    <location>
        <begin position="93"/>
        <end position="138"/>
    </location>
</feature>
<dbReference type="EMBL" id="JACRST010000008">
    <property type="protein sequence ID" value="MBC8546644.1"/>
    <property type="molecule type" value="Genomic_DNA"/>
</dbReference>
<dbReference type="AlphaFoldDB" id="A0A926E062"/>
<evidence type="ECO:0000313" key="4">
    <source>
        <dbReference type="EMBL" id="MBC8546644.1"/>
    </source>
</evidence>
<feature type="domain" description="PepSY" evidence="3">
    <location>
        <begin position="140"/>
        <end position="202"/>
    </location>
</feature>
<feature type="compositionally biased region" description="Low complexity" evidence="1">
    <location>
        <begin position="123"/>
        <end position="136"/>
    </location>
</feature>
<dbReference type="InterPro" id="IPR025711">
    <property type="entry name" value="PepSY"/>
</dbReference>
<dbReference type="Gene3D" id="3.10.450.40">
    <property type="match status" value="3"/>
</dbReference>
<dbReference type="RefSeq" id="WP_249282723.1">
    <property type="nucleotide sequence ID" value="NZ_JACRST010000008.1"/>
</dbReference>
<evidence type="ECO:0000313" key="5">
    <source>
        <dbReference type="Proteomes" id="UP000653127"/>
    </source>
</evidence>
<comment type="caution">
    <text evidence="4">The sequence shown here is derived from an EMBL/GenBank/DDBJ whole genome shotgun (WGS) entry which is preliminary data.</text>
</comment>
<dbReference type="Pfam" id="PF03413">
    <property type="entry name" value="PepSY"/>
    <property type="match status" value="3"/>
</dbReference>
<feature type="signal peptide" evidence="2">
    <location>
        <begin position="1"/>
        <end position="28"/>
    </location>
</feature>
<gene>
    <name evidence="4" type="ORF">H8711_06805</name>
</gene>
<accession>A0A926E062</accession>
<keyword evidence="5" id="KW-1185">Reference proteome</keyword>
<feature type="compositionally biased region" description="Basic and acidic residues" evidence="1">
    <location>
        <begin position="111"/>
        <end position="121"/>
    </location>
</feature>
<dbReference type="PROSITE" id="PS51257">
    <property type="entry name" value="PROKAR_LIPOPROTEIN"/>
    <property type="match status" value="1"/>
</dbReference>
<organism evidence="4 5">
    <name type="scientific">Ligaoa zhengdingensis</name>
    <dbReference type="NCBI Taxonomy" id="2763658"/>
    <lineage>
        <taxon>Bacteria</taxon>
        <taxon>Bacillati</taxon>
        <taxon>Bacillota</taxon>
        <taxon>Clostridia</taxon>
        <taxon>Eubacteriales</taxon>
        <taxon>Oscillospiraceae</taxon>
        <taxon>Ligaoa</taxon>
    </lineage>
</organism>
<name>A0A926E062_9FIRM</name>
<feature type="domain" description="PepSY" evidence="3">
    <location>
        <begin position="31"/>
        <end position="90"/>
    </location>
</feature>
<feature type="domain" description="PepSY" evidence="3">
    <location>
        <begin position="218"/>
        <end position="278"/>
    </location>
</feature>
<reference evidence="4" key="1">
    <citation type="submission" date="2020-08" db="EMBL/GenBank/DDBJ databases">
        <title>Genome public.</title>
        <authorList>
            <person name="Liu C."/>
            <person name="Sun Q."/>
        </authorList>
    </citation>
    <scope>NUCLEOTIDE SEQUENCE</scope>
    <source>
        <strain evidence="4">NSJ-31</strain>
    </source>
</reference>
<evidence type="ECO:0000256" key="2">
    <source>
        <dbReference type="SAM" id="SignalP"/>
    </source>
</evidence>
<proteinExistence type="predicted"/>
<evidence type="ECO:0000256" key="1">
    <source>
        <dbReference type="SAM" id="MobiDB-lite"/>
    </source>
</evidence>
<keyword evidence="2" id="KW-0732">Signal</keyword>
<dbReference type="Proteomes" id="UP000653127">
    <property type="component" value="Unassembled WGS sequence"/>
</dbReference>
<protein>
    <submittedName>
        <fullName evidence="4">PepSY domain-containing protein</fullName>
    </submittedName>
</protein>
<evidence type="ECO:0000259" key="3">
    <source>
        <dbReference type="Pfam" id="PF03413"/>
    </source>
</evidence>
<feature type="chain" id="PRO_5037103684" evidence="2">
    <location>
        <begin position="29"/>
        <end position="285"/>
    </location>
</feature>